<feature type="non-terminal residue" evidence="2">
    <location>
        <position position="90"/>
    </location>
</feature>
<keyword evidence="3" id="KW-1185">Reference proteome</keyword>
<feature type="region of interest" description="Disordered" evidence="1">
    <location>
        <begin position="1"/>
        <end position="90"/>
    </location>
</feature>
<feature type="non-terminal residue" evidence="2">
    <location>
        <position position="1"/>
    </location>
</feature>
<comment type="caution">
    <text evidence="2">The sequence shown here is derived from an EMBL/GenBank/DDBJ whole genome shotgun (WGS) entry which is preliminary data.</text>
</comment>
<evidence type="ECO:0000313" key="3">
    <source>
        <dbReference type="Proteomes" id="UP000774326"/>
    </source>
</evidence>
<gene>
    <name evidence="2" type="ORF">WICPIJ_007522</name>
</gene>
<name>A0A9P8TK03_WICPI</name>
<feature type="compositionally biased region" description="Polar residues" evidence="1">
    <location>
        <begin position="9"/>
        <end position="42"/>
    </location>
</feature>
<organism evidence="2 3">
    <name type="scientific">Wickerhamomyces pijperi</name>
    <name type="common">Yeast</name>
    <name type="synonym">Pichia pijperi</name>
    <dbReference type="NCBI Taxonomy" id="599730"/>
    <lineage>
        <taxon>Eukaryota</taxon>
        <taxon>Fungi</taxon>
        <taxon>Dikarya</taxon>
        <taxon>Ascomycota</taxon>
        <taxon>Saccharomycotina</taxon>
        <taxon>Saccharomycetes</taxon>
        <taxon>Phaffomycetales</taxon>
        <taxon>Wickerhamomycetaceae</taxon>
        <taxon>Wickerhamomyces</taxon>
    </lineage>
</organism>
<reference evidence="2" key="2">
    <citation type="submission" date="2021-01" db="EMBL/GenBank/DDBJ databases">
        <authorList>
            <person name="Schikora-Tamarit M.A."/>
        </authorList>
    </citation>
    <scope>NUCLEOTIDE SEQUENCE</scope>
    <source>
        <strain evidence="2">CBS2887</strain>
    </source>
</reference>
<proteinExistence type="predicted"/>
<dbReference type="Proteomes" id="UP000774326">
    <property type="component" value="Unassembled WGS sequence"/>
</dbReference>
<reference evidence="2" key="1">
    <citation type="journal article" date="2021" name="Open Biol.">
        <title>Shared evolutionary footprints suggest mitochondrial oxidative damage underlies multiple complex I losses in fungi.</title>
        <authorList>
            <person name="Schikora-Tamarit M.A."/>
            <person name="Marcet-Houben M."/>
            <person name="Nosek J."/>
            <person name="Gabaldon T."/>
        </authorList>
    </citation>
    <scope>NUCLEOTIDE SEQUENCE</scope>
    <source>
        <strain evidence="2">CBS2887</strain>
    </source>
</reference>
<evidence type="ECO:0000256" key="1">
    <source>
        <dbReference type="SAM" id="MobiDB-lite"/>
    </source>
</evidence>
<dbReference type="EMBL" id="JAEUBG010004399">
    <property type="protein sequence ID" value="KAH3681515.1"/>
    <property type="molecule type" value="Genomic_DNA"/>
</dbReference>
<evidence type="ECO:0000313" key="2">
    <source>
        <dbReference type="EMBL" id="KAH3681515.1"/>
    </source>
</evidence>
<protein>
    <submittedName>
        <fullName evidence="2">Uncharacterized protein</fullName>
    </submittedName>
</protein>
<accession>A0A9P8TK03</accession>
<dbReference type="AlphaFoldDB" id="A0A9P8TK03"/>
<sequence>EDSVDNYPESFSSIRTDINVQQPSAYRPVTTQFDSINVSPAASTTSSTNPLPDPESENDPSTAPEVSKPRAPAAAASHPPPKQKVYNPYA</sequence>